<evidence type="ECO:0000313" key="1">
    <source>
        <dbReference type="EMBL" id="PST36813.1"/>
    </source>
</evidence>
<name>A0A2T3FNI0_9CLOT</name>
<organism evidence="1 2">
    <name type="scientific">Clostridium fessum</name>
    <dbReference type="NCBI Taxonomy" id="2126740"/>
    <lineage>
        <taxon>Bacteria</taxon>
        <taxon>Bacillati</taxon>
        <taxon>Bacillota</taxon>
        <taxon>Clostridia</taxon>
        <taxon>Eubacteriales</taxon>
        <taxon>Clostridiaceae</taxon>
        <taxon>Clostridium</taxon>
    </lineage>
</organism>
<sequence>MPRNRRFATVEKSYITDIERERCKKVAAAYAELYELESILVLDVGRYGFVKLQYYTPEYGFNDVITYTDSESMFEDLWQEWLDTRLYLFAKGTPMLEMGYEEIFKCLPEEKQKELLEQKAVFAKMAEIELK</sequence>
<dbReference type="Proteomes" id="UP000241048">
    <property type="component" value="Unassembled WGS sequence"/>
</dbReference>
<accession>A0A2T3FNI0</accession>
<reference evidence="1 2" key="1">
    <citation type="submission" date="2018-03" db="EMBL/GenBank/DDBJ databases">
        <title>Lachnoclostridium SNUG30386 gen.nov., sp.nov., isolated from human faeces.</title>
        <authorList>
            <person name="Seo B."/>
            <person name="Jeon K."/>
            <person name="Ko G."/>
        </authorList>
    </citation>
    <scope>NUCLEOTIDE SEQUENCE [LARGE SCALE GENOMIC DNA]</scope>
    <source>
        <strain evidence="1 2">SNUG30386</strain>
    </source>
</reference>
<dbReference type="AlphaFoldDB" id="A0A2T3FNI0"/>
<protein>
    <submittedName>
        <fullName evidence="1">Uncharacterized protein</fullName>
    </submittedName>
</protein>
<dbReference type="EMBL" id="PYLO01000003">
    <property type="protein sequence ID" value="PST36813.1"/>
    <property type="molecule type" value="Genomic_DNA"/>
</dbReference>
<proteinExistence type="predicted"/>
<comment type="caution">
    <text evidence="1">The sequence shown here is derived from an EMBL/GenBank/DDBJ whole genome shotgun (WGS) entry which is preliminary data.</text>
</comment>
<gene>
    <name evidence="1" type="ORF">C7U56_09610</name>
</gene>
<keyword evidence="2" id="KW-1185">Reference proteome</keyword>
<evidence type="ECO:0000313" key="2">
    <source>
        <dbReference type="Proteomes" id="UP000241048"/>
    </source>
</evidence>